<feature type="domain" description="Histidine kinase" evidence="12">
    <location>
        <begin position="243"/>
        <end position="453"/>
    </location>
</feature>
<comment type="subcellular location">
    <subcellularLocation>
        <location evidence="2">Membrane</location>
    </subcellularLocation>
</comment>
<evidence type="ECO:0000313" key="15">
    <source>
        <dbReference type="Proteomes" id="UP000520814"/>
    </source>
</evidence>
<dbReference type="PANTHER" id="PTHR45436:SF5">
    <property type="entry name" value="SENSOR HISTIDINE KINASE TRCS"/>
    <property type="match status" value="1"/>
</dbReference>
<dbReference type="SMART" id="SM00387">
    <property type="entry name" value="HATPase_c"/>
    <property type="match status" value="1"/>
</dbReference>
<dbReference type="Gene3D" id="3.30.565.10">
    <property type="entry name" value="Histidine kinase-like ATPase, C-terminal domain"/>
    <property type="match status" value="1"/>
</dbReference>
<dbReference type="CDD" id="cd00082">
    <property type="entry name" value="HisKA"/>
    <property type="match status" value="1"/>
</dbReference>
<dbReference type="SUPFAM" id="SSF158472">
    <property type="entry name" value="HAMP domain-like"/>
    <property type="match status" value="1"/>
</dbReference>
<name>A0A7W9W9B4_ARMRO</name>
<keyword evidence="15" id="KW-1185">Reference proteome</keyword>
<dbReference type="InterPro" id="IPR036890">
    <property type="entry name" value="HATPase_C_sf"/>
</dbReference>
<dbReference type="InterPro" id="IPR050428">
    <property type="entry name" value="TCS_sensor_his_kinase"/>
</dbReference>
<keyword evidence="8 11" id="KW-1133">Transmembrane helix</keyword>
<sequence>MSVRVRLAVLNVLVFAIVLGALGVMLRVQVAQTLREGVDWQLKRRAQRYVPRDGKYSLVAFERWRPGLAKHIGERRDGELFRYPFYDSRGKNYLQPELSAFDPVALAQAQATQKPVYSSIPGSRCFTVALLTDETNEAVYYQVAESVAPMNEELNRLTRTLLTLIPLALLLAGTCGVFLTGRALAPVRQITDAAARIGVEDLSERMRVPGPGKDEFARLAQTFNGMLERLEAAFERQKRFVADASHELKTPLTVIKANSSLALADPDLPSDYRETLVEIDRAADRTSRLVQDLLLLARTDHAQLPLKENEISAAMLFSAAISEAHKLYPDGATLRQEVSQECFWGDSHLLHRLLLNLLDNALRHTSKEGTVTLSAQPSGFTVTDTGEGIPAEHLAHLGERFYRVDSARARTGGGTGLGLAISRAIVEAHGGTLEIQSEVGKGTTVRVTLAPHE</sequence>
<dbReference type="FunFam" id="3.30.565.10:FF:000006">
    <property type="entry name" value="Sensor histidine kinase WalK"/>
    <property type="match status" value="1"/>
</dbReference>
<dbReference type="EMBL" id="JACHGW010000004">
    <property type="protein sequence ID" value="MBB6052442.1"/>
    <property type="molecule type" value="Genomic_DNA"/>
</dbReference>
<evidence type="ECO:0000313" key="14">
    <source>
        <dbReference type="EMBL" id="MBB6052442.1"/>
    </source>
</evidence>
<evidence type="ECO:0000259" key="13">
    <source>
        <dbReference type="PROSITE" id="PS50885"/>
    </source>
</evidence>
<evidence type="ECO:0000256" key="10">
    <source>
        <dbReference type="ARBA" id="ARBA00023136"/>
    </source>
</evidence>
<keyword evidence="7 14" id="KW-0418">Kinase</keyword>
<evidence type="ECO:0000256" key="6">
    <source>
        <dbReference type="ARBA" id="ARBA00022692"/>
    </source>
</evidence>
<dbReference type="InterPro" id="IPR003661">
    <property type="entry name" value="HisK_dim/P_dom"/>
</dbReference>
<evidence type="ECO:0000256" key="5">
    <source>
        <dbReference type="ARBA" id="ARBA00022679"/>
    </source>
</evidence>
<dbReference type="SUPFAM" id="SSF55874">
    <property type="entry name" value="ATPase domain of HSP90 chaperone/DNA topoisomerase II/histidine kinase"/>
    <property type="match status" value="1"/>
</dbReference>
<dbReference type="AlphaFoldDB" id="A0A7W9W9B4"/>
<accession>A0A7W9W9B4</accession>
<evidence type="ECO:0000256" key="8">
    <source>
        <dbReference type="ARBA" id="ARBA00022989"/>
    </source>
</evidence>
<dbReference type="GO" id="GO:0005886">
    <property type="term" value="C:plasma membrane"/>
    <property type="evidence" value="ECO:0007669"/>
    <property type="project" value="TreeGrafter"/>
</dbReference>
<evidence type="ECO:0000256" key="2">
    <source>
        <dbReference type="ARBA" id="ARBA00004370"/>
    </source>
</evidence>
<keyword evidence="10 11" id="KW-0472">Membrane</keyword>
<dbReference type="PANTHER" id="PTHR45436">
    <property type="entry name" value="SENSOR HISTIDINE KINASE YKOH"/>
    <property type="match status" value="1"/>
</dbReference>
<dbReference type="PRINTS" id="PR00344">
    <property type="entry name" value="BCTRLSENSOR"/>
</dbReference>
<dbReference type="Gene3D" id="6.10.340.10">
    <property type="match status" value="1"/>
</dbReference>
<dbReference type="CDD" id="cd06225">
    <property type="entry name" value="HAMP"/>
    <property type="match status" value="1"/>
</dbReference>
<dbReference type="Proteomes" id="UP000520814">
    <property type="component" value="Unassembled WGS sequence"/>
</dbReference>
<dbReference type="InterPro" id="IPR004358">
    <property type="entry name" value="Sig_transdc_His_kin-like_C"/>
</dbReference>
<organism evidence="14 15">
    <name type="scientific">Armatimonas rosea</name>
    <dbReference type="NCBI Taxonomy" id="685828"/>
    <lineage>
        <taxon>Bacteria</taxon>
        <taxon>Bacillati</taxon>
        <taxon>Armatimonadota</taxon>
        <taxon>Armatimonadia</taxon>
        <taxon>Armatimonadales</taxon>
        <taxon>Armatimonadaceae</taxon>
        <taxon>Armatimonas</taxon>
    </lineage>
</organism>
<dbReference type="Gene3D" id="1.10.287.130">
    <property type="match status" value="1"/>
</dbReference>
<dbReference type="PROSITE" id="PS50885">
    <property type="entry name" value="HAMP"/>
    <property type="match status" value="1"/>
</dbReference>
<dbReference type="SMART" id="SM00304">
    <property type="entry name" value="HAMP"/>
    <property type="match status" value="1"/>
</dbReference>
<dbReference type="Pfam" id="PF00512">
    <property type="entry name" value="HisKA"/>
    <property type="match status" value="1"/>
</dbReference>
<evidence type="ECO:0000256" key="7">
    <source>
        <dbReference type="ARBA" id="ARBA00022777"/>
    </source>
</evidence>
<dbReference type="InterPro" id="IPR003660">
    <property type="entry name" value="HAMP_dom"/>
</dbReference>
<comment type="caution">
    <text evidence="14">The sequence shown here is derived from an EMBL/GenBank/DDBJ whole genome shotgun (WGS) entry which is preliminary data.</text>
</comment>
<keyword evidence="4" id="KW-0597">Phosphoprotein</keyword>
<dbReference type="EC" id="2.7.13.3" evidence="3"/>
<reference evidence="14 15" key="1">
    <citation type="submission" date="2020-08" db="EMBL/GenBank/DDBJ databases">
        <title>Genomic Encyclopedia of Type Strains, Phase IV (KMG-IV): sequencing the most valuable type-strain genomes for metagenomic binning, comparative biology and taxonomic classification.</title>
        <authorList>
            <person name="Goeker M."/>
        </authorList>
    </citation>
    <scope>NUCLEOTIDE SEQUENCE [LARGE SCALE GENOMIC DNA]</scope>
    <source>
        <strain evidence="14 15">DSM 23562</strain>
    </source>
</reference>
<dbReference type="Pfam" id="PF00672">
    <property type="entry name" value="HAMP"/>
    <property type="match status" value="1"/>
</dbReference>
<dbReference type="Pfam" id="PF02518">
    <property type="entry name" value="HATPase_c"/>
    <property type="match status" value="1"/>
</dbReference>
<keyword evidence="5" id="KW-0808">Transferase</keyword>
<dbReference type="InterPro" id="IPR003594">
    <property type="entry name" value="HATPase_dom"/>
</dbReference>
<dbReference type="CDD" id="cd00075">
    <property type="entry name" value="HATPase"/>
    <property type="match status" value="1"/>
</dbReference>
<feature type="domain" description="HAMP" evidence="13">
    <location>
        <begin position="181"/>
        <end position="235"/>
    </location>
</feature>
<dbReference type="GO" id="GO:0000155">
    <property type="term" value="F:phosphorelay sensor kinase activity"/>
    <property type="evidence" value="ECO:0007669"/>
    <property type="project" value="InterPro"/>
</dbReference>
<evidence type="ECO:0000259" key="12">
    <source>
        <dbReference type="PROSITE" id="PS50109"/>
    </source>
</evidence>
<evidence type="ECO:0000256" key="3">
    <source>
        <dbReference type="ARBA" id="ARBA00012438"/>
    </source>
</evidence>
<evidence type="ECO:0000256" key="1">
    <source>
        <dbReference type="ARBA" id="ARBA00000085"/>
    </source>
</evidence>
<dbReference type="SMART" id="SM00388">
    <property type="entry name" value="HisKA"/>
    <property type="match status" value="1"/>
</dbReference>
<keyword evidence="6 11" id="KW-0812">Transmembrane</keyword>
<evidence type="ECO:0000256" key="4">
    <source>
        <dbReference type="ARBA" id="ARBA00022553"/>
    </source>
</evidence>
<comment type="catalytic activity">
    <reaction evidence="1">
        <text>ATP + protein L-histidine = ADP + protein N-phospho-L-histidine.</text>
        <dbReference type="EC" id="2.7.13.3"/>
    </reaction>
</comment>
<evidence type="ECO:0000256" key="11">
    <source>
        <dbReference type="SAM" id="Phobius"/>
    </source>
</evidence>
<gene>
    <name evidence="14" type="ORF">HNQ39_004263</name>
</gene>
<proteinExistence type="predicted"/>
<dbReference type="InterPro" id="IPR005467">
    <property type="entry name" value="His_kinase_dom"/>
</dbReference>
<protein>
    <recommendedName>
        <fullName evidence="3">histidine kinase</fullName>
        <ecNumber evidence="3">2.7.13.3</ecNumber>
    </recommendedName>
</protein>
<dbReference type="PROSITE" id="PS50109">
    <property type="entry name" value="HIS_KIN"/>
    <property type="match status" value="1"/>
</dbReference>
<evidence type="ECO:0000256" key="9">
    <source>
        <dbReference type="ARBA" id="ARBA00023012"/>
    </source>
</evidence>
<dbReference type="RefSeq" id="WP_184201491.1">
    <property type="nucleotide sequence ID" value="NZ_JACHGW010000004.1"/>
</dbReference>
<dbReference type="InterPro" id="IPR036097">
    <property type="entry name" value="HisK_dim/P_sf"/>
</dbReference>
<feature type="transmembrane region" description="Helical" evidence="11">
    <location>
        <begin position="6"/>
        <end position="26"/>
    </location>
</feature>
<keyword evidence="9" id="KW-0902">Two-component regulatory system</keyword>
<dbReference type="SUPFAM" id="SSF47384">
    <property type="entry name" value="Homodimeric domain of signal transducing histidine kinase"/>
    <property type="match status" value="1"/>
</dbReference>